<evidence type="ECO:0008006" key="4">
    <source>
        <dbReference type="Google" id="ProtNLM"/>
    </source>
</evidence>
<evidence type="ECO:0000256" key="1">
    <source>
        <dbReference type="SAM" id="SignalP"/>
    </source>
</evidence>
<evidence type="ECO:0000313" key="2">
    <source>
        <dbReference type="EMBL" id="MEK0187908.1"/>
    </source>
</evidence>
<feature type="chain" id="PRO_5045137813" description="DUF732 domain-containing protein" evidence="1">
    <location>
        <begin position="22"/>
        <end position="159"/>
    </location>
</feature>
<organism evidence="2 3">
    <name type="scientific">Microcoleus anatoxicus PTRS2</name>
    <dbReference type="NCBI Taxonomy" id="2705321"/>
    <lineage>
        <taxon>Bacteria</taxon>
        <taxon>Bacillati</taxon>
        <taxon>Cyanobacteriota</taxon>
        <taxon>Cyanophyceae</taxon>
        <taxon>Oscillatoriophycideae</taxon>
        <taxon>Oscillatoriales</taxon>
        <taxon>Microcoleaceae</taxon>
        <taxon>Microcoleus</taxon>
        <taxon>Microcoleus anatoxicus</taxon>
    </lineage>
</organism>
<keyword evidence="1" id="KW-0732">Signal</keyword>
<protein>
    <recommendedName>
        <fullName evidence="4">DUF732 domain-containing protein</fullName>
    </recommendedName>
</protein>
<proteinExistence type="predicted"/>
<dbReference type="Proteomes" id="UP001384579">
    <property type="component" value="Unassembled WGS sequence"/>
</dbReference>
<sequence length="159" mass="17162">MMLNSLRLSAMIAVMLLPVLASNNKSAIAQEREGCFIVNSAGEVINLNQLCSNQEPTVKITGNDGKFIEDYKRLAKSYSTATTDSLLQAIQSRPGQKIAAAKRMCAEAKSGVSLPELKLRAIGEATSMENPIAKESFLADTDITVTLASNHYCPELALR</sequence>
<keyword evidence="3" id="KW-1185">Reference proteome</keyword>
<feature type="signal peptide" evidence="1">
    <location>
        <begin position="1"/>
        <end position="21"/>
    </location>
</feature>
<accession>A0ABU8YU79</accession>
<comment type="caution">
    <text evidence="2">The sequence shown here is derived from an EMBL/GenBank/DDBJ whole genome shotgun (WGS) entry which is preliminary data.</text>
</comment>
<dbReference type="RefSeq" id="WP_340523452.1">
    <property type="nucleotide sequence ID" value="NZ_JBBLXS010000464.1"/>
</dbReference>
<evidence type="ECO:0000313" key="3">
    <source>
        <dbReference type="Proteomes" id="UP001384579"/>
    </source>
</evidence>
<reference evidence="2 3" key="1">
    <citation type="journal article" date="2020" name="Harmful Algae">
        <title>Molecular and morphological characterization of a novel dihydroanatoxin-a producing Microcoleus species (cyanobacteria) from the Russian River, California, USA.</title>
        <authorList>
            <person name="Conklin K.Y."/>
            <person name="Stancheva R."/>
            <person name="Otten T.G."/>
            <person name="Fadness R."/>
            <person name="Boyer G.L."/>
            <person name="Read B."/>
            <person name="Zhang X."/>
            <person name="Sheath R.G."/>
        </authorList>
    </citation>
    <scope>NUCLEOTIDE SEQUENCE [LARGE SCALE GENOMIC DNA]</scope>
    <source>
        <strain evidence="2 3">PTRS2</strain>
    </source>
</reference>
<gene>
    <name evidence="2" type="ORF">WMG39_24150</name>
</gene>
<name>A0ABU8YU79_9CYAN</name>
<dbReference type="EMBL" id="JBBLXS010000464">
    <property type="protein sequence ID" value="MEK0187908.1"/>
    <property type="molecule type" value="Genomic_DNA"/>
</dbReference>